<dbReference type="GO" id="GO:0003735">
    <property type="term" value="F:structural constituent of ribosome"/>
    <property type="evidence" value="ECO:0007669"/>
    <property type="project" value="InterPro"/>
</dbReference>
<dbReference type="InterPro" id="IPR002136">
    <property type="entry name" value="Ribosomal_uL4"/>
</dbReference>
<dbReference type="NCBIfam" id="TIGR03953">
    <property type="entry name" value="rplD_bact"/>
    <property type="match status" value="1"/>
</dbReference>
<reference evidence="7 9" key="1">
    <citation type="journal article" date="2015" name="Genome Announc.">
        <title>Expanding the biotechnology potential of lactobacilli through comparative genomics of 213 strains and associated genera.</title>
        <authorList>
            <person name="Sun Z."/>
            <person name="Harris H.M."/>
            <person name="McCann A."/>
            <person name="Guo C."/>
            <person name="Argimon S."/>
            <person name="Zhang W."/>
            <person name="Yang X."/>
            <person name="Jeffery I.B."/>
            <person name="Cooney J.C."/>
            <person name="Kagawa T.F."/>
            <person name="Liu W."/>
            <person name="Song Y."/>
            <person name="Salvetti E."/>
            <person name="Wrobel A."/>
            <person name="Rasinkangas P."/>
            <person name="Parkhill J."/>
            <person name="Rea M.C."/>
            <person name="O'Sullivan O."/>
            <person name="Ritari J."/>
            <person name="Douillard F.P."/>
            <person name="Paul Ross R."/>
            <person name="Yang R."/>
            <person name="Briner A.E."/>
            <person name="Felis G.E."/>
            <person name="de Vos W.M."/>
            <person name="Barrangou R."/>
            <person name="Klaenhammer T.R."/>
            <person name="Caufield P.W."/>
            <person name="Cui Y."/>
            <person name="Zhang H."/>
            <person name="O'Toole P.W."/>
        </authorList>
    </citation>
    <scope>NUCLEOTIDE SEQUENCE [LARGE SCALE GENOMIC DNA]</scope>
    <source>
        <strain evidence="7 9">DSM 7090</strain>
    </source>
</reference>
<reference evidence="8" key="2">
    <citation type="submission" date="2020-04" db="EMBL/GenBank/DDBJ databases">
        <title>Deep metagenomics examines the oral microbiome during advanced dental caries in children, revealing novel taxa and co-occurrences with host molecules.</title>
        <authorList>
            <person name="Baker J.L."/>
            <person name="Morton J.T."/>
            <person name="Dinis M."/>
            <person name="Alvarez R."/>
            <person name="Tran N.C."/>
            <person name="Knight R."/>
            <person name="Edlund A."/>
        </authorList>
    </citation>
    <scope>NUCLEOTIDE SEQUENCE</scope>
    <source>
        <strain evidence="8">JCVI_38_bin.5</strain>
    </source>
</reference>
<evidence type="ECO:0000256" key="6">
    <source>
        <dbReference type="SAM" id="MobiDB-lite"/>
    </source>
</evidence>
<protein>
    <recommendedName>
        <fullName evidence="4 5">Large ribosomal subunit protein uL4</fullName>
    </recommendedName>
</protein>
<evidence type="ECO:0000256" key="3">
    <source>
        <dbReference type="ARBA" id="ARBA00023274"/>
    </source>
</evidence>
<dbReference type="InterPro" id="IPR023574">
    <property type="entry name" value="Ribosomal_uL4_dom_sf"/>
</dbReference>
<evidence type="ECO:0000256" key="1">
    <source>
        <dbReference type="ARBA" id="ARBA00010528"/>
    </source>
</evidence>
<comment type="subunit">
    <text evidence="5">Part of the 50S ribosomal subunit.</text>
</comment>
<dbReference type="Proteomes" id="UP000698335">
    <property type="component" value="Unassembled WGS sequence"/>
</dbReference>
<organism evidence="8 10">
    <name type="scientific">Lancefieldella rimae</name>
    <dbReference type="NCBI Taxonomy" id="1383"/>
    <lineage>
        <taxon>Bacteria</taxon>
        <taxon>Bacillati</taxon>
        <taxon>Actinomycetota</taxon>
        <taxon>Coriobacteriia</taxon>
        <taxon>Coriobacteriales</taxon>
        <taxon>Atopobiaceae</taxon>
        <taxon>Lancefieldella</taxon>
    </lineage>
</organism>
<comment type="function">
    <text evidence="5">One of the primary rRNA binding proteins, this protein initially binds near the 5'-end of the 23S rRNA. It is important during the early stages of 50S assembly. It makes multiple contacts with different domains of the 23S rRNA in the assembled 50S subunit and ribosome.</text>
</comment>
<dbReference type="PANTHER" id="PTHR10746:SF6">
    <property type="entry name" value="LARGE RIBOSOMAL SUBUNIT PROTEIN UL4M"/>
    <property type="match status" value="1"/>
</dbReference>
<dbReference type="InterPro" id="IPR013005">
    <property type="entry name" value="Ribosomal_uL4-like"/>
</dbReference>
<evidence type="ECO:0000313" key="7">
    <source>
        <dbReference type="EMBL" id="KRO02888.1"/>
    </source>
</evidence>
<sequence>MSKYEIKNTEGKKVGDADLSADVYGIEPNIPVVHQVVTCQAASLRQGTHSTKNRHEVSGGGVKPYRQKGTGRARQGSIRAGQWTGGGVIFGPTPRSHARRVNSKMVKLAMRSVLSGKVADSELVLVDNLEFDTPSTKQAVAVLKALGLENKRVTLLVPDDDINTYLSFRNLKKVSIFGVSEATTRSLIDNAALVMSADIAKQLGEVLA</sequence>
<keyword evidence="2 5" id="KW-0689">Ribosomal protein</keyword>
<proteinExistence type="inferred from homology"/>
<evidence type="ECO:0000256" key="4">
    <source>
        <dbReference type="ARBA" id="ARBA00035244"/>
    </source>
</evidence>
<dbReference type="Pfam" id="PF00573">
    <property type="entry name" value="Ribosomal_L4"/>
    <property type="match status" value="1"/>
</dbReference>
<evidence type="ECO:0000313" key="9">
    <source>
        <dbReference type="Proteomes" id="UP000051927"/>
    </source>
</evidence>
<accession>A0A930VYF6</accession>
<dbReference type="OrthoDB" id="9803201at2"/>
<dbReference type="Gene3D" id="3.40.1370.10">
    <property type="match status" value="1"/>
</dbReference>
<comment type="similarity">
    <text evidence="1 5">Belongs to the universal ribosomal protein uL4 family.</text>
</comment>
<comment type="function">
    <text evidence="5">Forms part of the polypeptide exit tunnel.</text>
</comment>
<dbReference type="HAMAP" id="MF_01328_B">
    <property type="entry name" value="Ribosomal_uL4_B"/>
    <property type="match status" value="1"/>
</dbReference>
<dbReference type="GO" id="GO:0019843">
    <property type="term" value="F:rRNA binding"/>
    <property type="evidence" value="ECO:0007669"/>
    <property type="project" value="UniProtKB-UniRule"/>
</dbReference>
<evidence type="ECO:0000256" key="5">
    <source>
        <dbReference type="HAMAP-Rule" id="MF_01328"/>
    </source>
</evidence>
<dbReference type="RefSeq" id="WP_003148141.1">
    <property type="nucleotide sequence ID" value="NZ_CAUOKZ010000008.1"/>
</dbReference>
<dbReference type="PANTHER" id="PTHR10746">
    <property type="entry name" value="50S RIBOSOMAL PROTEIN L4"/>
    <property type="match status" value="1"/>
</dbReference>
<dbReference type="Proteomes" id="UP000051927">
    <property type="component" value="Unassembled WGS sequence"/>
</dbReference>
<evidence type="ECO:0000256" key="2">
    <source>
        <dbReference type="ARBA" id="ARBA00022980"/>
    </source>
</evidence>
<dbReference type="AlphaFoldDB" id="A0A930VYF6"/>
<comment type="caution">
    <text evidence="8">The sequence shown here is derived from an EMBL/GenBank/DDBJ whole genome shotgun (WGS) entry which is preliminary data.</text>
</comment>
<feature type="region of interest" description="Disordered" evidence="6">
    <location>
        <begin position="45"/>
        <end position="77"/>
    </location>
</feature>
<dbReference type="GeneID" id="84904285"/>
<dbReference type="GO" id="GO:1990904">
    <property type="term" value="C:ribonucleoprotein complex"/>
    <property type="evidence" value="ECO:0007669"/>
    <property type="project" value="UniProtKB-KW"/>
</dbReference>
<evidence type="ECO:0000313" key="10">
    <source>
        <dbReference type="Proteomes" id="UP000698335"/>
    </source>
</evidence>
<dbReference type="SUPFAM" id="SSF52166">
    <property type="entry name" value="Ribosomal protein L4"/>
    <property type="match status" value="1"/>
</dbReference>
<keyword evidence="5" id="KW-0699">rRNA-binding</keyword>
<keyword evidence="5" id="KW-0694">RNA-binding</keyword>
<keyword evidence="3 5" id="KW-0687">Ribonucleoprotein</keyword>
<dbReference type="GO" id="GO:0005840">
    <property type="term" value="C:ribosome"/>
    <property type="evidence" value="ECO:0007669"/>
    <property type="project" value="UniProtKB-KW"/>
</dbReference>
<dbReference type="EMBL" id="JABZGW010000247">
    <property type="protein sequence ID" value="MBF4808164.1"/>
    <property type="molecule type" value="Genomic_DNA"/>
</dbReference>
<dbReference type="EMBL" id="JQCP01000001">
    <property type="protein sequence ID" value="KRO02888.1"/>
    <property type="molecule type" value="Genomic_DNA"/>
</dbReference>
<name>A0A930VYF6_9ACTN</name>
<dbReference type="GO" id="GO:0006412">
    <property type="term" value="P:translation"/>
    <property type="evidence" value="ECO:0007669"/>
    <property type="project" value="UniProtKB-UniRule"/>
</dbReference>
<keyword evidence="9" id="KW-1185">Reference proteome</keyword>
<gene>
    <name evidence="5 8" type="primary">rplD</name>
    <name evidence="8" type="ORF">HXK26_05665</name>
    <name evidence="7" type="ORF">IV60_GL000058</name>
</gene>
<evidence type="ECO:0000313" key="8">
    <source>
        <dbReference type="EMBL" id="MBF4808164.1"/>
    </source>
</evidence>